<protein>
    <submittedName>
        <fullName evidence="1">Unannotated protein</fullName>
    </submittedName>
</protein>
<dbReference type="AlphaFoldDB" id="A0A6J6PES0"/>
<gene>
    <name evidence="1" type="ORF">UFOPK2366_01065</name>
</gene>
<reference evidence="1" key="1">
    <citation type="submission" date="2020-05" db="EMBL/GenBank/DDBJ databases">
        <authorList>
            <person name="Chiriac C."/>
            <person name="Salcher M."/>
            <person name="Ghai R."/>
            <person name="Kavagutti S V."/>
        </authorList>
    </citation>
    <scope>NUCLEOTIDE SEQUENCE</scope>
</reference>
<name>A0A6J6PES0_9ZZZZ</name>
<dbReference type="EMBL" id="CAEZXM010000190">
    <property type="protein sequence ID" value="CAB4697196.1"/>
    <property type="molecule type" value="Genomic_DNA"/>
</dbReference>
<proteinExistence type="predicted"/>
<evidence type="ECO:0000313" key="1">
    <source>
        <dbReference type="EMBL" id="CAB4697196.1"/>
    </source>
</evidence>
<accession>A0A6J6PES0</accession>
<organism evidence="1">
    <name type="scientific">freshwater metagenome</name>
    <dbReference type="NCBI Taxonomy" id="449393"/>
    <lineage>
        <taxon>unclassified sequences</taxon>
        <taxon>metagenomes</taxon>
        <taxon>ecological metagenomes</taxon>
    </lineage>
</organism>
<sequence length="141" mass="15449">MLLQTACERCAELADMMRIFAVGLLRPTPRWVAQQVDAHRTGEVGPDGAQLAADGIANALFEVEIPCCTASHGHWEGCGVAYHCATRTVRKANPWEPDAIEFGTDEHRLVVAVVRHELQAGPRGRIAVEAPQLLMIGKRRD</sequence>